<evidence type="ECO:0000313" key="2">
    <source>
        <dbReference type="EMBL" id="GAA1877828.1"/>
    </source>
</evidence>
<keyword evidence="3" id="KW-1185">Reference proteome</keyword>
<name>A0ABN2NRL0_9PSEU</name>
<evidence type="ECO:0000313" key="3">
    <source>
        <dbReference type="Proteomes" id="UP001500449"/>
    </source>
</evidence>
<evidence type="ECO:0008006" key="4">
    <source>
        <dbReference type="Google" id="ProtNLM"/>
    </source>
</evidence>
<dbReference type="Proteomes" id="UP001500449">
    <property type="component" value="Unassembled WGS sequence"/>
</dbReference>
<organism evidence="2 3">
    <name type="scientific">Pseudonocardia ailaonensis</name>
    <dbReference type="NCBI Taxonomy" id="367279"/>
    <lineage>
        <taxon>Bacteria</taxon>
        <taxon>Bacillati</taxon>
        <taxon>Actinomycetota</taxon>
        <taxon>Actinomycetes</taxon>
        <taxon>Pseudonocardiales</taxon>
        <taxon>Pseudonocardiaceae</taxon>
        <taxon>Pseudonocardia</taxon>
    </lineage>
</organism>
<protein>
    <recommendedName>
        <fullName evidence="4">DUF222 domain-containing protein</fullName>
    </recommendedName>
</protein>
<accession>A0ABN2NRL0</accession>
<evidence type="ECO:0000256" key="1">
    <source>
        <dbReference type="SAM" id="MobiDB-lite"/>
    </source>
</evidence>
<feature type="region of interest" description="Disordered" evidence="1">
    <location>
        <begin position="272"/>
        <end position="313"/>
    </location>
</feature>
<feature type="compositionally biased region" description="Basic and acidic residues" evidence="1">
    <location>
        <begin position="272"/>
        <end position="287"/>
    </location>
</feature>
<gene>
    <name evidence="2" type="ORF">GCM10009836_69010</name>
</gene>
<proteinExistence type="predicted"/>
<reference evidence="2 3" key="1">
    <citation type="journal article" date="2019" name="Int. J. Syst. Evol. Microbiol.">
        <title>The Global Catalogue of Microorganisms (GCM) 10K type strain sequencing project: providing services to taxonomists for standard genome sequencing and annotation.</title>
        <authorList>
            <consortium name="The Broad Institute Genomics Platform"/>
            <consortium name="The Broad Institute Genome Sequencing Center for Infectious Disease"/>
            <person name="Wu L."/>
            <person name="Ma J."/>
        </authorList>
    </citation>
    <scope>NUCLEOTIDE SEQUENCE [LARGE SCALE GENOMIC DNA]</scope>
    <source>
        <strain evidence="2 3">JCM 16009</strain>
    </source>
</reference>
<comment type="caution">
    <text evidence="2">The sequence shown here is derived from an EMBL/GenBank/DDBJ whole genome shotgun (WGS) entry which is preliminary data.</text>
</comment>
<sequence>MAARRITALTLTTVTTTEGEALMPKTTDPTDPRARIVDLEAELAGIPAEIARARADADPAGVMRAENREDAIRSELAVVRHAGLLADLEDAWVTAETALAAEAEALKARDETWAAYLDARSDVRPNVGPEAWAQAQLNFAKADGAHKVAQLAWENSRDTAGLALAAIDDLEEQIQGITGEHPGADDGPRARPAPLTANVGLSRSQYGALADRIGGVGNTGLALSSERDWRSLQGLMFAGTRPPRWVAHRMGPHLFEDPEVRESEQLARVAADEARQRDSQAEVRERQGGNSTMRSVTIGADIEPGTWSKRVDQ</sequence>
<dbReference type="EMBL" id="BAAAQK010000028">
    <property type="protein sequence ID" value="GAA1877828.1"/>
    <property type="molecule type" value="Genomic_DNA"/>
</dbReference>